<sequence>MVAGTEPNPENKLFVGGCPPGSSEEELRQIFEQHGTVEEVFIMRGGSRSGMACAFIRFETQAMAQAAIDAVHGQITLPKTAEPLVVRWADAPGNRRRESRDRRKQANGANGRENNVQQGYPAYMGMQIHPGLVQMQMQMHQQHGMPMNGGYFPQGGPQMAQHMQSWQHQQMQQMGLMLGYPPHMPPQQAAMMVGGPQQQMVMSPGQGDPRMMQGFGREGFGKEGLEVMNQGIATGPSQHWPYS</sequence>
<dbReference type="InterPro" id="IPR000504">
    <property type="entry name" value="RRM_dom"/>
</dbReference>
<name>A0A6T8BDL7_9EUKA</name>
<dbReference type="Gene3D" id="3.30.70.330">
    <property type="match status" value="1"/>
</dbReference>
<dbReference type="GO" id="GO:0003723">
    <property type="term" value="F:RNA binding"/>
    <property type="evidence" value="ECO:0007669"/>
    <property type="project" value="UniProtKB-UniRule"/>
</dbReference>
<dbReference type="PROSITE" id="PS50102">
    <property type="entry name" value="RRM"/>
    <property type="match status" value="1"/>
</dbReference>
<proteinExistence type="predicted"/>
<dbReference type="SMART" id="SM00360">
    <property type="entry name" value="RRM"/>
    <property type="match status" value="1"/>
</dbReference>
<evidence type="ECO:0000313" key="7">
    <source>
        <dbReference type="EMBL" id="CAE2247646.1"/>
    </source>
</evidence>
<gene>
    <name evidence="6" type="ORF">CPOL0286_LOCUS14180</name>
    <name evidence="7" type="ORF">CPOL0286_LOCUS14181</name>
</gene>
<evidence type="ECO:0000256" key="2">
    <source>
        <dbReference type="ARBA" id="ARBA00022884"/>
    </source>
</evidence>
<evidence type="ECO:0000256" key="4">
    <source>
        <dbReference type="SAM" id="MobiDB-lite"/>
    </source>
</evidence>
<protein>
    <recommendedName>
        <fullName evidence="5">RRM domain-containing protein</fullName>
    </recommendedName>
</protein>
<feature type="region of interest" description="Disordered" evidence="4">
    <location>
        <begin position="88"/>
        <end position="117"/>
    </location>
</feature>
<dbReference type="EMBL" id="HBKO01031152">
    <property type="protein sequence ID" value="CAE2247646.1"/>
    <property type="molecule type" value="Transcribed_RNA"/>
</dbReference>
<dbReference type="InterPro" id="IPR012677">
    <property type="entry name" value="Nucleotide-bd_a/b_plait_sf"/>
</dbReference>
<evidence type="ECO:0000256" key="1">
    <source>
        <dbReference type="ARBA" id="ARBA00022737"/>
    </source>
</evidence>
<organism evidence="7">
    <name type="scientific">Prymnesium polylepis</name>
    <dbReference type="NCBI Taxonomy" id="72548"/>
    <lineage>
        <taxon>Eukaryota</taxon>
        <taxon>Haptista</taxon>
        <taxon>Haptophyta</taxon>
        <taxon>Prymnesiophyceae</taxon>
        <taxon>Prymnesiales</taxon>
        <taxon>Prymnesiaceae</taxon>
        <taxon>Prymnesium</taxon>
    </lineage>
</organism>
<accession>A0A6T8BDL7</accession>
<keyword evidence="1" id="KW-0677">Repeat</keyword>
<dbReference type="InterPro" id="IPR035979">
    <property type="entry name" value="RBD_domain_sf"/>
</dbReference>
<dbReference type="AlphaFoldDB" id="A0A6T8BDL7"/>
<feature type="domain" description="RRM" evidence="5">
    <location>
        <begin position="11"/>
        <end position="91"/>
    </location>
</feature>
<evidence type="ECO:0000313" key="6">
    <source>
        <dbReference type="EMBL" id="CAE2247637.1"/>
    </source>
</evidence>
<dbReference type="PANTHER" id="PTHR24012">
    <property type="entry name" value="RNA BINDING PROTEIN"/>
    <property type="match status" value="1"/>
</dbReference>
<keyword evidence="2 3" id="KW-0694">RNA-binding</keyword>
<dbReference type="SUPFAM" id="SSF54928">
    <property type="entry name" value="RNA-binding domain, RBD"/>
    <property type="match status" value="1"/>
</dbReference>
<dbReference type="EMBL" id="HBKO01031151">
    <property type="protein sequence ID" value="CAE2247637.1"/>
    <property type="molecule type" value="Transcribed_RNA"/>
</dbReference>
<reference evidence="7" key="1">
    <citation type="submission" date="2021-01" db="EMBL/GenBank/DDBJ databases">
        <authorList>
            <person name="Corre E."/>
            <person name="Pelletier E."/>
            <person name="Niang G."/>
            <person name="Scheremetjew M."/>
            <person name="Finn R."/>
            <person name="Kale V."/>
            <person name="Holt S."/>
            <person name="Cochrane G."/>
            <person name="Meng A."/>
            <person name="Brown T."/>
            <person name="Cohen L."/>
        </authorList>
    </citation>
    <scope>NUCLEOTIDE SEQUENCE</scope>
    <source>
        <strain evidence="7">UIO037</strain>
    </source>
</reference>
<evidence type="ECO:0000256" key="3">
    <source>
        <dbReference type="PROSITE-ProRule" id="PRU00176"/>
    </source>
</evidence>
<dbReference type="Pfam" id="PF00076">
    <property type="entry name" value="RRM_1"/>
    <property type="match status" value="1"/>
</dbReference>
<evidence type="ECO:0000259" key="5">
    <source>
        <dbReference type="PROSITE" id="PS50102"/>
    </source>
</evidence>